<name>X1HY50_9ZZZZ</name>
<reference evidence="1" key="1">
    <citation type="journal article" date="2014" name="Front. Microbiol.">
        <title>High frequency of phylogenetically diverse reductive dehalogenase-homologous genes in deep subseafloor sedimentary metagenomes.</title>
        <authorList>
            <person name="Kawai M."/>
            <person name="Futagami T."/>
            <person name="Toyoda A."/>
            <person name="Takaki Y."/>
            <person name="Nishi S."/>
            <person name="Hori S."/>
            <person name="Arai W."/>
            <person name="Tsubouchi T."/>
            <person name="Morono Y."/>
            <person name="Uchiyama I."/>
            <person name="Ito T."/>
            <person name="Fujiyama A."/>
            <person name="Inagaki F."/>
            <person name="Takami H."/>
        </authorList>
    </citation>
    <scope>NUCLEOTIDE SEQUENCE</scope>
    <source>
        <strain evidence="1">Expedition CK06-06</strain>
    </source>
</reference>
<sequence length="59" mass="6931">MVDELDILTKKLEDRNIKIETVLQKLDNFKIATPSWGYSEGGTRFHVFRDKFAARDLME</sequence>
<protein>
    <recommendedName>
        <fullName evidence="2">Sugar isomerase</fullName>
    </recommendedName>
</protein>
<dbReference type="AlphaFoldDB" id="X1HY50"/>
<proteinExistence type="predicted"/>
<evidence type="ECO:0000313" key="1">
    <source>
        <dbReference type="EMBL" id="GAH58759.1"/>
    </source>
</evidence>
<feature type="non-terminal residue" evidence="1">
    <location>
        <position position="59"/>
    </location>
</feature>
<dbReference type="Gene3D" id="3.20.20.150">
    <property type="entry name" value="Divalent-metal-dependent TIM barrel enzymes"/>
    <property type="match status" value="1"/>
</dbReference>
<evidence type="ECO:0008006" key="2">
    <source>
        <dbReference type="Google" id="ProtNLM"/>
    </source>
</evidence>
<dbReference type="EMBL" id="BARU01025253">
    <property type="protein sequence ID" value="GAH58759.1"/>
    <property type="molecule type" value="Genomic_DNA"/>
</dbReference>
<organism evidence="1">
    <name type="scientific">marine sediment metagenome</name>
    <dbReference type="NCBI Taxonomy" id="412755"/>
    <lineage>
        <taxon>unclassified sequences</taxon>
        <taxon>metagenomes</taxon>
        <taxon>ecological metagenomes</taxon>
    </lineage>
</organism>
<gene>
    <name evidence="1" type="ORF">S03H2_40705</name>
</gene>
<comment type="caution">
    <text evidence="1">The sequence shown here is derived from an EMBL/GenBank/DDBJ whole genome shotgun (WGS) entry which is preliminary data.</text>
</comment>
<accession>X1HY50</accession>